<feature type="binding site" evidence="7">
    <location>
        <position position="1043"/>
    </location>
    <ligand>
        <name>ATP</name>
        <dbReference type="ChEBI" id="CHEBI:30616"/>
    </ligand>
</feature>
<evidence type="ECO:0000313" key="10">
    <source>
        <dbReference type="EMBL" id="KAG4414703.1"/>
    </source>
</evidence>
<sequence>MLREKKAPSGPRPDYSPSKAYANLTVENQPPGPADFYSFGRQENYDPGAGARTGSVREPTLHASTRNNHSLFSFGGHTSADENLGGSYEFLPSPSFDDLQSSIATASNDFNFERPSVIESSVIGGKRPNEAMSTSTAEVRGNAGGRVPSTGPRPARAGSILRRQSTSTRQSSVSSTASGATGNMDPPSAPLAMRSRRQSQYPPISGSATANAAKAPRKSIGPGVTGSDSDYTRAAQRRRPSLASSVSSQGLSDTGGVSTRVNIGGAPTYTDGARGLTASRAAKTKSLQPPSRQGQTHLAAKTGTPDHNRSSSFAGRSPGRPNGRGTTTPSSSNKRMSVMPGMPTSSSHATGLGARTVSPTDARRAKRLSVLQGPPPMPNTPPTPQPESSTIRTSSRSPSMLPRKVSTPSSSRTTPDPNRKSYSSGLSNASNASYNTSRTSTGSLQPRMQLPPSSSRLPTPKPRNVHSSTGNNEEEEVPPVPAIPKAYESPKDSPAEPPFFKRKSSMPFDASSINSTSTNSLSGRGSIRDPPKNDREPKVRKYGPTATSDDQHNNAAPVKKKNLQPLRLPPLNLLPLSTPTTAKIAALQDKDTSYSDGQTTPPPRRVNAKTPSTPMTASKASFFSRKRTDSKAEDTLSHMRSSSSIHFLRSESSSQLGGSGPETTKPIPMNSRQTRQAVSPFISSSLPKNGGEHSFMPRSKTSGDVSATDTSTTEPQRPARLTGPRAQKLSKPVKNDTPTRASSPEEPSTPSSGTSLRRKLSLGWKRSTSKNNINASHAASERESEYPPQPPKHDNMPPPRLPASATINSSNNQSVPSPSPSVKSTTFLDSKRRKSSISGMTIFNGHDRTRSDSWGPNGSPKKEHPTQSDRPLPSARSTSSVMHKMLNSKSSSSTIRSTDRWTADLDKDDMIAESEVKKLATRRKDTEQAAAILDALRQRAVPQERISPQSALQVLNLNIFERGEIVDYKDVYFAGTPNAAKHVGQLATDTANFGYDDERGDYSIIAGDHLSYRYEIIDVLGKGSFGQVVRCIDHKLGTLVAVKIIRNKKRFHQQALVEVNILQKLREWDPKNKHSMVNFTQSFYFRGHLCISTELLDMNLYEFIKSNAFKGFSLKIVRRFTKQMLSSLLLLKQHKVIHCDLKPENILLAHPMHSEIKVIDFGSSCFENEKVYTYIQSRFYRSPEVILGMTYGMPIDMWSLGCILAELYTGVPIFPGENEQEQLSCIMEVFGPPGKHLIDKSTRKKLFFDSMGKPRLIVSSKGRRRKPSSKTLQQVLKCDDEAFLDFLARCLRWDPDTRMKPEEAVRHEFLTGQKASAPLPRMAARNESPIKRTNTVATTPSGAHRTLPEPPATSFKNGTAVRSRETSGSSPSKNTVPPRRQSNINGLSSATGSKRTSTGGSLAPGNSGLPRVTRSVSGKLEGGMASAGASAAMNKRA</sequence>
<accession>A0A8H7W723</accession>
<dbReference type="InterPro" id="IPR011009">
    <property type="entry name" value="Kinase-like_dom_sf"/>
</dbReference>
<evidence type="ECO:0000256" key="6">
    <source>
        <dbReference type="ARBA" id="ARBA00022840"/>
    </source>
</evidence>
<feature type="compositionally biased region" description="Basic and acidic residues" evidence="8">
    <location>
        <begin position="526"/>
        <end position="539"/>
    </location>
</feature>
<evidence type="ECO:0000256" key="8">
    <source>
        <dbReference type="SAM" id="MobiDB-lite"/>
    </source>
</evidence>
<dbReference type="InterPro" id="IPR017441">
    <property type="entry name" value="Protein_kinase_ATP_BS"/>
</dbReference>
<dbReference type="GO" id="GO:0005524">
    <property type="term" value="F:ATP binding"/>
    <property type="evidence" value="ECO:0007669"/>
    <property type="project" value="UniProtKB-UniRule"/>
</dbReference>
<gene>
    <name evidence="10" type="ORF">IFR04_012137</name>
</gene>
<keyword evidence="11" id="KW-1185">Reference proteome</keyword>
<evidence type="ECO:0000256" key="2">
    <source>
        <dbReference type="ARBA" id="ARBA00022527"/>
    </source>
</evidence>
<feature type="compositionally biased region" description="Polar residues" evidence="8">
    <location>
        <begin position="670"/>
        <end position="687"/>
    </location>
</feature>
<feature type="compositionally biased region" description="Basic and acidic residues" evidence="8">
    <location>
        <begin position="779"/>
        <end position="795"/>
    </location>
</feature>
<keyword evidence="3" id="KW-0808">Transferase</keyword>
<dbReference type="EMBL" id="JAFJYH010000252">
    <property type="protein sequence ID" value="KAG4414703.1"/>
    <property type="molecule type" value="Genomic_DNA"/>
</dbReference>
<evidence type="ECO:0000256" key="4">
    <source>
        <dbReference type="ARBA" id="ARBA00022741"/>
    </source>
</evidence>
<dbReference type="SUPFAM" id="SSF56112">
    <property type="entry name" value="Protein kinase-like (PK-like)"/>
    <property type="match status" value="1"/>
</dbReference>
<dbReference type="PANTHER" id="PTHR24058">
    <property type="entry name" value="DUAL SPECIFICITY PROTEIN KINASE"/>
    <property type="match status" value="1"/>
</dbReference>
<dbReference type="CDD" id="cd14210">
    <property type="entry name" value="PKc_DYRK"/>
    <property type="match status" value="1"/>
</dbReference>
<dbReference type="GO" id="GO:0004674">
    <property type="term" value="F:protein serine/threonine kinase activity"/>
    <property type="evidence" value="ECO:0007669"/>
    <property type="project" value="UniProtKB-KW"/>
</dbReference>
<feature type="compositionally biased region" description="Low complexity" evidence="8">
    <location>
        <begin position="1422"/>
        <end position="1437"/>
    </location>
</feature>
<dbReference type="Pfam" id="PF00069">
    <property type="entry name" value="Pkinase"/>
    <property type="match status" value="1"/>
</dbReference>
<feature type="compositionally biased region" description="Basic and acidic residues" evidence="8">
    <location>
        <begin position="626"/>
        <end position="637"/>
    </location>
</feature>
<feature type="compositionally biased region" description="Low complexity" evidence="8">
    <location>
        <begin position="738"/>
        <end position="755"/>
    </location>
</feature>
<name>A0A8H7W723_9HELO</name>
<comment type="caution">
    <text evidence="10">The sequence shown here is derived from an EMBL/GenBank/DDBJ whole genome shotgun (WGS) entry which is preliminary data.</text>
</comment>
<feature type="compositionally biased region" description="Low complexity" evidence="8">
    <location>
        <begin position="163"/>
        <end position="182"/>
    </location>
</feature>
<feature type="compositionally biased region" description="Low complexity" evidence="8">
    <location>
        <begin position="808"/>
        <end position="824"/>
    </location>
</feature>
<feature type="compositionally biased region" description="Polar residues" evidence="8">
    <location>
        <begin position="699"/>
        <end position="715"/>
    </location>
</feature>
<feature type="compositionally biased region" description="Low complexity" evidence="8">
    <location>
        <begin position="241"/>
        <end position="252"/>
    </location>
</feature>
<feature type="compositionally biased region" description="Polar residues" evidence="8">
    <location>
        <begin position="1366"/>
        <end position="1400"/>
    </location>
</feature>
<feature type="region of interest" description="Disordered" evidence="8">
    <location>
        <begin position="1310"/>
        <end position="1437"/>
    </location>
</feature>
<evidence type="ECO:0000256" key="5">
    <source>
        <dbReference type="ARBA" id="ARBA00022777"/>
    </source>
</evidence>
<reference evidence="10" key="1">
    <citation type="submission" date="2021-02" db="EMBL/GenBank/DDBJ databases">
        <title>Genome sequence Cadophora malorum strain M34.</title>
        <authorList>
            <person name="Stefanovic E."/>
            <person name="Vu D."/>
            <person name="Scully C."/>
            <person name="Dijksterhuis J."/>
            <person name="Roader J."/>
            <person name="Houbraken J."/>
        </authorList>
    </citation>
    <scope>NUCLEOTIDE SEQUENCE</scope>
    <source>
        <strain evidence="10">M34</strain>
    </source>
</reference>
<evidence type="ECO:0000256" key="3">
    <source>
        <dbReference type="ARBA" id="ARBA00022679"/>
    </source>
</evidence>
<feature type="compositionally biased region" description="Polar residues" evidence="8">
    <location>
        <begin position="285"/>
        <end position="296"/>
    </location>
</feature>
<evidence type="ECO:0000256" key="7">
    <source>
        <dbReference type="PROSITE-ProRule" id="PRU10141"/>
    </source>
</evidence>
<feature type="compositionally biased region" description="Polar residues" evidence="8">
    <location>
        <begin position="1331"/>
        <end position="1341"/>
    </location>
</feature>
<dbReference type="SMART" id="SM00220">
    <property type="entry name" value="S_TKc"/>
    <property type="match status" value="1"/>
</dbReference>
<dbReference type="Gene3D" id="1.10.510.10">
    <property type="entry name" value="Transferase(Phosphotransferase) domain 1"/>
    <property type="match status" value="1"/>
</dbReference>
<keyword evidence="4 7" id="KW-0547">Nucleotide-binding</keyword>
<dbReference type="Gene3D" id="3.30.200.20">
    <property type="entry name" value="Phosphorylase Kinase, domain 1"/>
    <property type="match status" value="1"/>
</dbReference>
<dbReference type="InterPro" id="IPR000719">
    <property type="entry name" value="Prot_kinase_dom"/>
</dbReference>
<keyword evidence="6 7" id="KW-0067">ATP-binding</keyword>
<dbReference type="PROSITE" id="PS00108">
    <property type="entry name" value="PROTEIN_KINASE_ST"/>
    <property type="match status" value="1"/>
</dbReference>
<feature type="region of interest" description="Disordered" evidence="8">
    <location>
        <begin position="121"/>
        <end position="896"/>
    </location>
</feature>
<feature type="compositionally biased region" description="Pro residues" evidence="8">
    <location>
        <begin position="373"/>
        <end position="385"/>
    </location>
</feature>
<protein>
    <recommendedName>
        <fullName evidence="9">Protein kinase domain-containing protein</fullName>
    </recommendedName>
</protein>
<feature type="compositionally biased region" description="Polar residues" evidence="8">
    <location>
        <begin position="324"/>
        <end position="335"/>
    </location>
</feature>
<feature type="compositionally biased region" description="Polar residues" evidence="8">
    <location>
        <begin position="638"/>
        <end position="656"/>
    </location>
</feature>
<comment type="similarity">
    <text evidence="1">Belongs to the protein kinase superfamily. CMGC Ser/Thr protein kinase family. MNB/DYRK subfamily.</text>
</comment>
<evidence type="ECO:0000259" key="9">
    <source>
        <dbReference type="PROSITE" id="PS50011"/>
    </source>
</evidence>
<dbReference type="InterPro" id="IPR050494">
    <property type="entry name" value="Ser_Thr_dual-spec_kinase"/>
</dbReference>
<dbReference type="OrthoDB" id="9332038at2759"/>
<dbReference type="PANTHER" id="PTHR24058:SF22">
    <property type="entry name" value="DUAL SPECIFICITY TYROSINE-PHOSPHORYLATION-REGULATED KINASE 4"/>
    <property type="match status" value="1"/>
</dbReference>
<dbReference type="GO" id="GO:0005737">
    <property type="term" value="C:cytoplasm"/>
    <property type="evidence" value="ECO:0007669"/>
    <property type="project" value="TreeGrafter"/>
</dbReference>
<evidence type="ECO:0000256" key="1">
    <source>
        <dbReference type="ARBA" id="ARBA00008867"/>
    </source>
</evidence>
<dbReference type="InterPro" id="IPR008271">
    <property type="entry name" value="Ser/Thr_kinase_AS"/>
</dbReference>
<feature type="compositionally biased region" description="Polar residues" evidence="8">
    <location>
        <begin position="609"/>
        <end position="621"/>
    </location>
</feature>
<dbReference type="PROSITE" id="PS50011">
    <property type="entry name" value="PROTEIN_KINASE_DOM"/>
    <property type="match status" value="1"/>
</dbReference>
<dbReference type="FunFam" id="1.10.510.10:FF:000112">
    <property type="entry name" value="Putative dual specificity tyrosine-phosphorylation-regulated kinase 2"/>
    <property type="match status" value="1"/>
</dbReference>
<evidence type="ECO:0000313" key="11">
    <source>
        <dbReference type="Proteomes" id="UP000664132"/>
    </source>
</evidence>
<feature type="domain" description="Protein kinase" evidence="9">
    <location>
        <begin position="1014"/>
        <end position="1310"/>
    </location>
</feature>
<feature type="compositionally biased region" description="Low complexity" evidence="8">
    <location>
        <begin position="386"/>
        <end position="416"/>
    </location>
</feature>
<feature type="compositionally biased region" description="Low complexity" evidence="8">
    <location>
        <begin position="563"/>
        <end position="581"/>
    </location>
</feature>
<feature type="region of interest" description="Disordered" evidence="8">
    <location>
        <begin position="1"/>
        <end position="55"/>
    </location>
</feature>
<dbReference type="GO" id="GO:0005856">
    <property type="term" value="C:cytoskeleton"/>
    <property type="evidence" value="ECO:0007669"/>
    <property type="project" value="TreeGrafter"/>
</dbReference>
<keyword evidence="2" id="KW-0723">Serine/threonine-protein kinase</keyword>
<feature type="compositionally biased region" description="Low complexity" evidence="8">
    <location>
        <begin position="511"/>
        <end position="522"/>
    </location>
</feature>
<proteinExistence type="inferred from homology"/>
<dbReference type="PROSITE" id="PS00107">
    <property type="entry name" value="PROTEIN_KINASE_ATP"/>
    <property type="match status" value="1"/>
</dbReference>
<dbReference type="Proteomes" id="UP000664132">
    <property type="component" value="Unassembled WGS sequence"/>
</dbReference>
<organism evidence="10 11">
    <name type="scientific">Cadophora malorum</name>
    <dbReference type="NCBI Taxonomy" id="108018"/>
    <lineage>
        <taxon>Eukaryota</taxon>
        <taxon>Fungi</taxon>
        <taxon>Dikarya</taxon>
        <taxon>Ascomycota</taxon>
        <taxon>Pezizomycotina</taxon>
        <taxon>Leotiomycetes</taxon>
        <taxon>Helotiales</taxon>
        <taxon>Ploettnerulaceae</taxon>
        <taxon>Cadophora</taxon>
    </lineage>
</organism>
<feature type="compositionally biased region" description="Polar residues" evidence="8">
    <location>
        <begin position="198"/>
        <end position="210"/>
    </location>
</feature>
<feature type="compositionally biased region" description="Polar residues" evidence="8">
    <location>
        <begin position="420"/>
        <end position="457"/>
    </location>
</feature>
<keyword evidence="5" id="KW-0418">Kinase</keyword>